<dbReference type="Proteomes" id="UP000492821">
    <property type="component" value="Unassembled WGS sequence"/>
</dbReference>
<protein>
    <submittedName>
        <fullName evidence="3">GRF-type domain-containing protein</fullName>
    </submittedName>
</protein>
<reference evidence="3" key="2">
    <citation type="submission" date="2020-10" db="UniProtKB">
        <authorList>
            <consortium name="WormBaseParasite"/>
        </authorList>
    </citation>
    <scope>IDENTIFICATION</scope>
</reference>
<feature type="compositionally biased region" description="Basic residues" evidence="1">
    <location>
        <begin position="88"/>
        <end position="98"/>
    </location>
</feature>
<sequence length="367" mass="41108">MLAPDPDRSLRLRIRSHRLPFGGSAPGSGSGSYGPEPPAPKPCRGSGAAPCTNTACVDNDVKLEEFDSLFYDMPTNNNAVGSNFFGHKPTKQRKKKKSISNEILDEEDSSPSRQPGRPRSYKVEKTPAVQDGVRLCIFCNGHVRPQMCGGNKHRWRCVDKRCRKWYGWVRSNEEIPKDLGKKGRWKDLVLKVQGHTDDGKLVPMLPNQQEEVEVTDVKLKRTATTKKKRANNAPPPLSPLPEDRIAFQATPLEMRAHWWRPERKRVEPSPERDIEPGIVDTAAVMRLAEQSNRAASITTKSMEHSGRHQIDTGTATGFIDLMFDQIFASIGPLMALATNLPHMQKYNSNEIRADLFSTVENLPLLNP</sequence>
<proteinExistence type="predicted"/>
<feature type="region of interest" description="Disordered" evidence="1">
    <location>
        <begin position="81"/>
        <end position="125"/>
    </location>
</feature>
<evidence type="ECO:0000313" key="3">
    <source>
        <dbReference type="WBParaSite" id="Pan_g8829.t1"/>
    </source>
</evidence>
<dbReference type="AlphaFoldDB" id="A0A7E4WA79"/>
<name>A0A7E4WA79_PANRE</name>
<reference evidence="2" key="1">
    <citation type="journal article" date="2013" name="Genetics">
        <title>The draft genome and transcriptome of Panagrellus redivivus are shaped by the harsh demands of a free-living lifestyle.</title>
        <authorList>
            <person name="Srinivasan J."/>
            <person name="Dillman A.R."/>
            <person name="Macchietto M.G."/>
            <person name="Heikkinen L."/>
            <person name="Lakso M."/>
            <person name="Fracchia K.M."/>
            <person name="Antoshechkin I."/>
            <person name="Mortazavi A."/>
            <person name="Wong G."/>
            <person name="Sternberg P.W."/>
        </authorList>
    </citation>
    <scope>NUCLEOTIDE SEQUENCE [LARGE SCALE GENOMIC DNA]</scope>
    <source>
        <strain evidence="2">MT8872</strain>
    </source>
</reference>
<feature type="region of interest" description="Disordered" evidence="1">
    <location>
        <begin position="15"/>
        <end position="49"/>
    </location>
</feature>
<evidence type="ECO:0000313" key="2">
    <source>
        <dbReference type="Proteomes" id="UP000492821"/>
    </source>
</evidence>
<accession>A0A7E4WA79</accession>
<dbReference type="WBParaSite" id="Pan_g8829.t1">
    <property type="protein sequence ID" value="Pan_g8829.t1"/>
    <property type="gene ID" value="Pan_g8829"/>
</dbReference>
<evidence type="ECO:0000256" key="1">
    <source>
        <dbReference type="SAM" id="MobiDB-lite"/>
    </source>
</evidence>
<organism evidence="2 3">
    <name type="scientific">Panagrellus redivivus</name>
    <name type="common">Microworm</name>
    <dbReference type="NCBI Taxonomy" id="6233"/>
    <lineage>
        <taxon>Eukaryota</taxon>
        <taxon>Metazoa</taxon>
        <taxon>Ecdysozoa</taxon>
        <taxon>Nematoda</taxon>
        <taxon>Chromadorea</taxon>
        <taxon>Rhabditida</taxon>
        <taxon>Tylenchina</taxon>
        <taxon>Panagrolaimomorpha</taxon>
        <taxon>Panagrolaimoidea</taxon>
        <taxon>Panagrolaimidae</taxon>
        <taxon>Panagrellus</taxon>
    </lineage>
</organism>
<feature type="region of interest" description="Disordered" evidence="1">
    <location>
        <begin position="223"/>
        <end position="242"/>
    </location>
</feature>
<keyword evidence="2" id="KW-1185">Reference proteome</keyword>